<proteinExistence type="predicted"/>
<dbReference type="EMBL" id="JACEIK010005780">
    <property type="protein sequence ID" value="MCE0482199.1"/>
    <property type="molecule type" value="Genomic_DNA"/>
</dbReference>
<name>A0ABS8VN33_DATST</name>
<evidence type="ECO:0000313" key="1">
    <source>
        <dbReference type="EMBL" id="MCE0482199.1"/>
    </source>
</evidence>
<reference evidence="1 2" key="1">
    <citation type="journal article" date="2021" name="BMC Genomics">
        <title>Datura genome reveals duplications of psychoactive alkaloid biosynthetic genes and high mutation rate following tissue culture.</title>
        <authorList>
            <person name="Rajewski A."/>
            <person name="Carter-House D."/>
            <person name="Stajich J."/>
            <person name="Litt A."/>
        </authorList>
    </citation>
    <scope>NUCLEOTIDE SEQUENCE [LARGE SCALE GENOMIC DNA]</scope>
    <source>
        <strain evidence="1">AR-01</strain>
    </source>
</reference>
<organism evidence="1 2">
    <name type="scientific">Datura stramonium</name>
    <name type="common">Jimsonweed</name>
    <name type="synonym">Common thornapple</name>
    <dbReference type="NCBI Taxonomy" id="4076"/>
    <lineage>
        <taxon>Eukaryota</taxon>
        <taxon>Viridiplantae</taxon>
        <taxon>Streptophyta</taxon>
        <taxon>Embryophyta</taxon>
        <taxon>Tracheophyta</taxon>
        <taxon>Spermatophyta</taxon>
        <taxon>Magnoliopsida</taxon>
        <taxon>eudicotyledons</taxon>
        <taxon>Gunneridae</taxon>
        <taxon>Pentapetalae</taxon>
        <taxon>asterids</taxon>
        <taxon>lamiids</taxon>
        <taxon>Solanales</taxon>
        <taxon>Solanaceae</taxon>
        <taxon>Solanoideae</taxon>
        <taxon>Datureae</taxon>
        <taxon>Datura</taxon>
    </lineage>
</organism>
<evidence type="ECO:0000313" key="2">
    <source>
        <dbReference type="Proteomes" id="UP000823775"/>
    </source>
</evidence>
<comment type="caution">
    <text evidence="1">The sequence shown here is derived from an EMBL/GenBank/DDBJ whole genome shotgun (WGS) entry which is preliminary data.</text>
</comment>
<gene>
    <name evidence="1" type="ORF">HAX54_040700</name>
</gene>
<protein>
    <submittedName>
        <fullName evidence="1">Uncharacterized protein</fullName>
    </submittedName>
</protein>
<dbReference type="Proteomes" id="UP000823775">
    <property type="component" value="Unassembled WGS sequence"/>
</dbReference>
<accession>A0ABS8VN33</accession>
<sequence length="89" mass="9657">MAEVALRSGGFARPYKQAEFEIIFGEGVSKLGCVLDCAELIDAVQGFVMVRSSVLEATGFLGSSSLKHPLPQLLEEDALQEMQHESELT</sequence>
<keyword evidence="2" id="KW-1185">Reference proteome</keyword>